<evidence type="ECO:0000313" key="2">
    <source>
        <dbReference type="Proteomes" id="UP000317550"/>
    </source>
</evidence>
<dbReference type="PANTHER" id="PTHR34071">
    <property type="entry name" value="5-NITROIMIDAZOLE ANTIBIOTICS RESISTANCE PROTEIN, NIMA-FAMILY-RELATED PROTEIN-RELATED"/>
    <property type="match status" value="1"/>
</dbReference>
<gene>
    <name evidence="1" type="ORF">FNU76_07020</name>
</gene>
<dbReference type="Pfam" id="PF12900">
    <property type="entry name" value="Pyridox_ox_2"/>
    <property type="match status" value="1"/>
</dbReference>
<dbReference type="Gene3D" id="2.30.110.10">
    <property type="entry name" value="Electron Transport, Fmn-binding Protein, Chain A"/>
    <property type="match status" value="1"/>
</dbReference>
<organism evidence="1 2">
    <name type="scientific">Chitinimonas arctica</name>
    <dbReference type="NCBI Taxonomy" id="2594795"/>
    <lineage>
        <taxon>Bacteria</taxon>
        <taxon>Pseudomonadati</taxon>
        <taxon>Pseudomonadota</taxon>
        <taxon>Betaproteobacteria</taxon>
        <taxon>Neisseriales</taxon>
        <taxon>Chitinibacteraceae</taxon>
        <taxon>Chitinimonas</taxon>
    </lineage>
</organism>
<dbReference type="InterPro" id="IPR024747">
    <property type="entry name" value="Pyridox_Oxase-rel"/>
</dbReference>
<name>A0A516SDA5_9NEIS</name>
<dbReference type="RefSeq" id="WP_144277525.1">
    <property type="nucleotide sequence ID" value="NZ_CP041730.1"/>
</dbReference>
<dbReference type="Proteomes" id="UP000317550">
    <property type="component" value="Chromosome"/>
</dbReference>
<reference evidence="2" key="1">
    <citation type="submission" date="2019-07" db="EMBL/GenBank/DDBJ databases">
        <title>Chitinimonas sp. nov., isolated from Ny-Alesund, arctica soil.</title>
        <authorList>
            <person name="Xu Q."/>
            <person name="Peng F."/>
        </authorList>
    </citation>
    <scope>NUCLEOTIDE SEQUENCE [LARGE SCALE GENOMIC DNA]</scope>
    <source>
        <strain evidence="2">R3-44</strain>
    </source>
</reference>
<accession>A0A516SDA5</accession>
<dbReference type="SUPFAM" id="SSF50475">
    <property type="entry name" value="FMN-binding split barrel"/>
    <property type="match status" value="1"/>
</dbReference>
<dbReference type="KEGG" id="cari:FNU76_07020"/>
<sequence length="207" mass="22624">MSHQFAQTPLTRVRRAALRADYDRETVHAILDSAYVCHIAFAVDGQPHCIPTAHWRIGDTLHIHGSNGSRLLRALAEGAAASVCVSHVDGLVLARSAFHHSMNYRSAMIYGRFEPVVDEAEKMASLVAFMEKVSPARWPTVRPPNSKEMAATFMLAMPIVEAVAKLRSGPPIDDEADMDWPVWAGVMPLETRFGEPIAAVATPTVAV</sequence>
<proteinExistence type="predicted"/>
<dbReference type="OrthoDB" id="116031at2"/>
<dbReference type="AlphaFoldDB" id="A0A516SDA5"/>
<keyword evidence="2" id="KW-1185">Reference proteome</keyword>
<dbReference type="EMBL" id="CP041730">
    <property type="protein sequence ID" value="QDQ26126.1"/>
    <property type="molecule type" value="Genomic_DNA"/>
</dbReference>
<protein>
    <submittedName>
        <fullName evidence="1">Pyridoxamine 5'-phosphate oxidase family protein</fullName>
    </submittedName>
</protein>
<evidence type="ECO:0000313" key="1">
    <source>
        <dbReference type="EMBL" id="QDQ26126.1"/>
    </source>
</evidence>
<dbReference type="InterPro" id="IPR012349">
    <property type="entry name" value="Split_barrel_FMN-bd"/>
</dbReference>
<dbReference type="PANTHER" id="PTHR34071:SF2">
    <property type="entry name" value="FLAVIN-NUCLEOTIDE-BINDING PROTEIN"/>
    <property type="match status" value="1"/>
</dbReference>